<evidence type="ECO:0000313" key="2">
    <source>
        <dbReference type="EMBL" id="MFC4427259.1"/>
    </source>
</evidence>
<evidence type="ECO:0000256" key="1">
    <source>
        <dbReference type="SAM" id="MobiDB-lite"/>
    </source>
</evidence>
<gene>
    <name evidence="2" type="ORF">ACFOZ9_13670</name>
</gene>
<keyword evidence="3" id="KW-1185">Reference proteome</keyword>
<dbReference type="EMBL" id="JBHSEH010000020">
    <property type="protein sequence ID" value="MFC4427259.1"/>
    <property type="molecule type" value="Genomic_DNA"/>
</dbReference>
<proteinExistence type="predicted"/>
<evidence type="ECO:0000313" key="3">
    <source>
        <dbReference type="Proteomes" id="UP001595998"/>
    </source>
</evidence>
<sequence>MTDEQAGTDQRPKQEQPPTVPGGPAPEVEEAVDESGASSGGGAASPSARPAGLHGVTDEQPLPPLPVPDADRDGELAVRLVDTDGDGTADVAVVNTPDVP</sequence>
<organism evidence="2 3">
    <name type="scientific">Deinococcus navajonensis</name>
    <dbReference type="NCBI Taxonomy" id="309884"/>
    <lineage>
        <taxon>Bacteria</taxon>
        <taxon>Thermotogati</taxon>
        <taxon>Deinococcota</taxon>
        <taxon>Deinococci</taxon>
        <taxon>Deinococcales</taxon>
        <taxon>Deinococcaceae</taxon>
        <taxon>Deinococcus</taxon>
    </lineage>
</organism>
<reference evidence="3" key="1">
    <citation type="journal article" date="2019" name="Int. J. Syst. Evol. Microbiol.">
        <title>The Global Catalogue of Microorganisms (GCM) 10K type strain sequencing project: providing services to taxonomists for standard genome sequencing and annotation.</title>
        <authorList>
            <consortium name="The Broad Institute Genomics Platform"/>
            <consortium name="The Broad Institute Genome Sequencing Center for Infectious Disease"/>
            <person name="Wu L."/>
            <person name="Ma J."/>
        </authorList>
    </citation>
    <scope>NUCLEOTIDE SEQUENCE [LARGE SCALE GENOMIC DNA]</scope>
    <source>
        <strain evidence="3">CCUG 56029</strain>
    </source>
</reference>
<comment type="caution">
    <text evidence="2">The sequence shown here is derived from an EMBL/GenBank/DDBJ whole genome shotgun (WGS) entry which is preliminary data.</text>
</comment>
<dbReference type="Proteomes" id="UP001595998">
    <property type="component" value="Unassembled WGS sequence"/>
</dbReference>
<name>A0ABV8XQT7_9DEIO</name>
<protein>
    <submittedName>
        <fullName evidence="2">Uncharacterized protein</fullName>
    </submittedName>
</protein>
<dbReference type="RefSeq" id="WP_380040564.1">
    <property type="nucleotide sequence ID" value="NZ_JBHSEH010000020.1"/>
</dbReference>
<feature type="region of interest" description="Disordered" evidence="1">
    <location>
        <begin position="1"/>
        <end position="73"/>
    </location>
</feature>
<accession>A0ABV8XQT7</accession>